<evidence type="ECO:0000313" key="3">
    <source>
        <dbReference type="Proteomes" id="UP000051984"/>
    </source>
</evidence>
<dbReference type="EMBL" id="AZCT01000021">
    <property type="protein sequence ID" value="KRK10613.1"/>
    <property type="molecule type" value="Genomic_DNA"/>
</dbReference>
<dbReference type="eggNOG" id="COG1082">
    <property type="taxonomic scope" value="Bacteria"/>
</dbReference>
<feature type="domain" description="Xylose isomerase-like TIM barrel" evidence="1">
    <location>
        <begin position="23"/>
        <end position="272"/>
    </location>
</feature>
<dbReference type="InterPro" id="IPR036237">
    <property type="entry name" value="Xyl_isomerase-like_sf"/>
</dbReference>
<organism evidence="2 3">
    <name type="scientific">Lacticaseibacillus zeae DSM 20178 = KCTC 3804</name>
    <dbReference type="NCBI Taxonomy" id="1423816"/>
    <lineage>
        <taxon>Bacteria</taxon>
        <taxon>Bacillati</taxon>
        <taxon>Bacillota</taxon>
        <taxon>Bacilli</taxon>
        <taxon>Lactobacillales</taxon>
        <taxon>Lactobacillaceae</taxon>
        <taxon>Lacticaseibacillus</taxon>
    </lineage>
</organism>
<dbReference type="PATRIC" id="fig|1423816.3.peg.1809"/>
<dbReference type="SUPFAM" id="SSF51658">
    <property type="entry name" value="Xylose isomerase-like"/>
    <property type="match status" value="1"/>
</dbReference>
<accession>A0A0R1EMR0</accession>
<dbReference type="PANTHER" id="PTHR12110">
    <property type="entry name" value="HYDROXYPYRUVATE ISOMERASE"/>
    <property type="match status" value="1"/>
</dbReference>
<protein>
    <submittedName>
        <fullName evidence="2">IolH</fullName>
    </submittedName>
</protein>
<dbReference type="InterPro" id="IPR050312">
    <property type="entry name" value="IolE/XylAMocC-like"/>
</dbReference>
<dbReference type="Proteomes" id="UP000051984">
    <property type="component" value="Unassembled WGS sequence"/>
</dbReference>
<dbReference type="PANTHER" id="PTHR12110:SF21">
    <property type="entry name" value="XYLOSE ISOMERASE-LIKE TIM BARREL DOMAIN-CONTAINING PROTEIN"/>
    <property type="match status" value="1"/>
</dbReference>
<dbReference type="InterPro" id="IPR013022">
    <property type="entry name" value="Xyl_isomerase-like_TIM-brl"/>
</dbReference>
<gene>
    <name evidence="2" type="ORF">FD51_GL001736</name>
</gene>
<proteinExistence type="predicted"/>
<dbReference type="AlphaFoldDB" id="A0A0R1EMR0"/>
<comment type="caution">
    <text evidence="2">The sequence shown here is derived from an EMBL/GenBank/DDBJ whole genome shotgun (WGS) entry which is preliminary data.</text>
</comment>
<evidence type="ECO:0000313" key="2">
    <source>
        <dbReference type="EMBL" id="KRK10613.1"/>
    </source>
</evidence>
<name>A0A0R1EMR0_LACZE</name>
<dbReference type="Gene3D" id="3.20.20.150">
    <property type="entry name" value="Divalent-metal-dependent TIM barrel enzymes"/>
    <property type="match status" value="1"/>
</dbReference>
<evidence type="ECO:0000259" key="1">
    <source>
        <dbReference type="Pfam" id="PF01261"/>
    </source>
</evidence>
<reference evidence="2 3" key="1">
    <citation type="journal article" date="2015" name="Genome Announc.">
        <title>Expanding the biotechnology potential of lactobacilli through comparative genomics of 213 strains and associated genera.</title>
        <authorList>
            <person name="Sun Z."/>
            <person name="Harris H.M."/>
            <person name="McCann A."/>
            <person name="Guo C."/>
            <person name="Argimon S."/>
            <person name="Zhang W."/>
            <person name="Yang X."/>
            <person name="Jeffery I.B."/>
            <person name="Cooney J.C."/>
            <person name="Kagawa T.F."/>
            <person name="Liu W."/>
            <person name="Song Y."/>
            <person name="Salvetti E."/>
            <person name="Wrobel A."/>
            <person name="Rasinkangas P."/>
            <person name="Parkhill J."/>
            <person name="Rea M.C."/>
            <person name="O'Sullivan O."/>
            <person name="Ritari J."/>
            <person name="Douillard F.P."/>
            <person name="Paul Ross R."/>
            <person name="Yang R."/>
            <person name="Briner A.E."/>
            <person name="Felis G.E."/>
            <person name="de Vos W.M."/>
            <person name="Barrangou R."/>
            <person name="Klaenhammer T.R."/>
            <person name="Caufield P.W."/>
            <person name="Cui Y."/>
            <person name="Zhang H."/>
            <person name="O'Toole P.W."/>
        </authorList>
    </citation>
    <scope>NUCLEOTIDE SEQUENCE [LARGE SCALE GENOMIC DNA]</scope>
    <source>
        <strain evidence="2 3">DSM 20178</strain>
    </source>
</reference>
<dbReference type="Pfam" id="PF01261">
    <property type="entry name" value="AP_endonuc_2"/>
    <property type="match status" value="1"/>
</dbReference>
<sequence length="290" mass="33302">MKTMKLAYDPSMFRDTMTLKQMFDEVARLGYEYVELSPRRDFIWFYEHPVADTALIKQVKRYAQDAGVKISSVLPVQQWSSPDEQEREFAVRNLKRTIEITAALGVKVLNTEFSGDKFQPLVSQGQWYKSMEELAPEFEKNGITLEIQPHPNDFIESNLAASRLIRSLDVDWVHQVWCSSHAFYMDDGRGDIRQQFAESGDLITHVLIADTFNHKGNQGLRYIINPPGAPVTIHQHLNPGEGEVDFATLYAVLRERHFNGIITNNVFAWPDKVDWSNKITLQSIKNGLQL</sequence>